<evidence type="ECO:0000313" key="2">
    <source>
        <dbReference type="EMBL" id="KAJ7310790.1"/>
    </source>
</evidence>
<comment type="caution">
    <text evidence="2">The sequence shown here is derived from an EMBL/GenBank/DDBJ whole genome shotgun (WGS) entry which is preliminary data.</text>
</comment>
<proteinExistence type="predicted"/>
<accession>A0AAD6Z768</accession>
<organism evidence="2 3">
    <name type="scientific">Mycena albidolilacea</name>
    <dbReference type="NCBI Taxonomy" id="1033008"/>
    <lineage>
        <taxon>Eukaryota</taxon>
        <taxon>Fungi</taxon>
        <taxon>Dikarya</taxon>
        <taxon>Basidiomycota</taxon>
        <taxon>Agaricomycotina</taxon>
        <taxon>Agaricomycetes</taxon>
        <taxon>Agaricomycetidae</taxon>
        <taxon>Agaricales</taxon>
        <taxon>Marasmiineae</taxon>
        <taxon>Mycenaceae</taxon>
        <taxon>Mycena</taxon>
    </lineage>
</organism>
<dbReference type="EMBL" id="JARIHO010000077">
    <property type="protein sequence ID" value="KAJ7310790.1"/>
    <property type="molecule type" value="Genomic_DNA"/>
</dbReference>
<dbReference type="AlphaFoldDB" id="A0AAD6Z768"/>
<keyword evidence="3" id="KW-1185">Reference proteome</keyword>
<protein>
    <submittedName>
        <fullName evidence="2">Uncharacterized protein</fullName>
    </submittedName>
</protein>
<dbReference type="Proteomes" id="UP001218218">
    <property type="component" value="Unassembled WGS sequence"/>
</dbReference>
<gene>
    <name evidence="2" type="ORF">DFH08DRAFT_791969</name>
</gene>
<name>A0AAD6Z768_9AGAR</name>
<reference evidence="2" key="1">
    <citation type="submission" date="2023-03" db="EMBL/GenBank/DDBJ databases">
        <title>Massive genome expansion in bonnet fungi (Mycena s.s.) driven by repeated elements and novel gene families across ecological guilds.</title>
        <authorList>
            <consortium name="Lawrence Berkeley National Laboratory"/>
            <person name="Harder C.B."/>
            <person name="Miyauchi S."/>
            <person name="Viragh M."/>
            <person name="Kuo A."/>
            <person name="Thoen E."/>
            <person name="Andreopoulos B."/>
            <person name="Lu D."/>
            <person name="Skrede I."/>
            <person name="Drula E."/>
            <person name="Henrissat B."/>
            <person name="Morin E."/>
            <person name="Kohler A."/>
            <person name="Barry K."/>
            <person name="LaButti K."/>
            <person name="Morin E."/>
            <person name="Salamov A."/>
            <person name="Lipzen A."/>
            <person name="Mereny Z."/>
            <person name="Hegedus B."/>
            <person name="Baldrian P."/>
            <person name="Stursova M."/>
            <person name="Weitz H."/>
            <person name="Taylor A."/>
            <person name="Grigoriev I.V."/>
            <person name="Nagy L.G."/>
            <person name="Martin F."/>
            <person name="Kauserud H."/>
        </authorList>
    </citation>
    <scope>NUCLEOTIDE SEQUENCE</scope>
    <source>
        <strain evidence="2">CBHHK002</strain>
    </source>
</reference>
<feature type="region of interest" description="Disordered" evidence="1">
    <location>
        <begin position="156"/>
        <end position="273"/>
    </location>
</feature>
<evidence type="ECO:0000313" key="3">
    <source>
        <dbReference type="Proteomes" id="UP001218218"/>
    </source>
</evidence>
<feature type="compositionally biased region" description="Basic and acidic residues" evidence="1">
    <location>
        <begin position="261"/>
        <end position="273"/>
    </location>
</feature>
<sequence>MQEWVEKVLIPYLNARRAELGLPPEQKAPDILIDFVPGGCTGIGQPLDVGLNRPFKHAVKLAYHSWLIDTLLKQREKEQKMDLDTGLPVLRDASVGWIWEGYKAVQDTELILKSWSMCAIRGGRNLSYACMTSFETNQTLVNLKHDKPELWNDLQTKSTQDYCPGDDEAVPEDLERHEDEDMGNDDSEIPTHEVIEHVITKRVPKGRQQKQAGGSIGLVSSGDAEDVDAEMPPEETSDEEAAPKGRGMRTRRPNTKYAGEFWRHTNNKDQDIP</sequence>
<feature type="non-terminal residue" evidence="2">
    <location>
        <position position="273"/>
    </location>
</feature>
<feature type="compositionally biased region" description="Basic and acidic residues" evidence="1">
    <location>
        <begin position="189"/>
        <end position="199"/>
    </location>
</feature>
<feature type="compositionally biased region" description="Acidic residues" evidence="1">
    <location>
        <begin position="223"/>
        <end position="240"/>
    </location>
</feature>
<evidence type="ECO:0000256" key="1">
    <source>
        <dbReference type="SAM" id="MobiDB-lite"/>
    </source>
</evidence>